<protein>
    <submittedName>
        <fullName evidence="1">Uncharacterized protein</fullName>
    </submittedName>
</protein>
<proteinExistence type="predicted"/>
<keyword evidence="2" id="KW-1185">Reference proteome</keyword>
<evidence type="ECO:0000313" key="1">
    <source>
        <dbReference type="EMBL" id="USW54377.1"/>
    </source>
</evidence>
<sequence length="105" mass="11484">MSPPVPGTSIPDIAITLNFADDGTAILDDNNAKAITFMRDLGFPVRPVHRHSRKPEGSVTFVAIEGFPLDDHDQEPLFEALKAHFVTDKPVVTGYQAVNRATVEQ</sequence>
<reference evidence="1" key="1">
    <citation type="submission" date="2022-06" db="EMBL/GenBank/DDBJ databases">
        <title>Complete genome sequences of two strains of the flax pathogen Septoria linicola.</title>
        <authorList>
            <person name="Lapalu N."/>
            <person name="Simon A."/>
            <person name="Demenou B."/>
            <person name="Paumier D."/>
            <person name="Guillot M.-P."/>
            <person name="Gout L."/>
            <person name="Valade R."/>
        </authorList>
    </citation>
    <scope>NUCLEOTIDE SEQUENCE</scope>
    <source>
        <strain evidence="1">SE15195</strain>
    </source>
</reference>
<gene>
    <name evidence="1" type="ORF">Slin15195_G076960</name>
</gene>
<dbReference type="EMBL" id="CP099423">
    <property type="protein sequence ID" value="USW54377.1"/>
    <property type="molecule type" value="Genomic_DNA"/>
</dbReference>
<organism evidence="1 2">
    <name type="scientific">Septoria linicola</name>
    <dbReference type="NCBI Taxonomy" id="215465"/>
    <lineage>
        <taxon>Eukaryota</taxon>
        <taxon>Fungi</taxon>
        <taxon>Dikarya</taxon>
        <taxon>Ascomycota</taxon>
        <taxon>Pezizomycotina</taxon>
        <taxon>Dothideomycetes</taxon>
        <taxon>Dothideomycetidae</taxon>
        <taxon>Mycosphaerellales</taxon>
        <taxon>Mycosphaerellaceae</taxon>
        <taxon>Septoria</taxon>
    </lineage>
</organism>
<evidence type="ECO:0000313" key="2">
    <source>
        <dbReference type="Proteomes" id="UP001056384"/>
    </source>
</evidence>
<dbReference type="OrthoDB" id="10335635at2759"/>
<dbReference type="AlphaFoldDB" id="A0A9Q9ELG8"/>
<dbReference type="Proteomes" id="UP001056384">
    <property type="component" value="Chromosome 6"/>
</dbReference>
<name>A0A9Q9ELG8_9PEZI</name>
<accession>A0A9Q9ELG8</accession>